<accession>A0A1G2I5H8</accession>
<keyword evidence="3" id="KW-0520">NAD</keyword>
<dbReference type="SUPFAM" id="SSF52283">
    <property type="entry name" value="Formate/glycerate dehydrogenase catalytic domain-like"/>
    <property type="match status" value="1"/>
</dbReference>
<gene>
    <name evidence="7" type="ORF">A3D44_04180</name>
</gene>
<proteinExistence type="inferred from homology"/>
<sequence>MKIAFFEIESWEKEYVNEQLHLAEISFFTEPLSQENVAEAKSCDVIACFIDSQLTKEVLSKLPHLRMIATRSTGFDHIDMEFCKAHNITVCNVPTYGENTVAEHTFALILELSRKMWQSIERAREGDFSLDGLRGFDLKGKTLGVIGLGHIGQHVARIANGFEMKVLGFDVFEDKKLAKELGFAYVPFEQLLKNSNIISLHVPLNEHTKHLINSHNIGLIKKGAYIINTARGGLIETGALIAALDAGALAGAALDVLEEECFIKEESQLLSKGFPKTCDIKTLLQNHALLKKANVIVTPHNAFNSREALERILETTVVNIRGFVSGKMVNVV</sequence>
<dbReference type="Pfam" id="PF00389">
    <property type="entry name" value="2-Hacid_dh"/>
    <property type="match status" value="1"/>
</dbReference>
<evidence type="ECO:0000313" key="7">
    <source>
        <dbReference type="EMBL" id="OGZ69670.1"/>
    </source>
</evidence>
<dbReference type="InterPro" id="IPR029752">
    <property type="entry name" value="D-isomer_DH_CS1"/>
</dbReference>
<dbReference type="InterPro" id="IPR006140">
    <property type="entry name" value="D-isomer_DH_NAD-bd"/>
</dbReference>
<dbReference type="PANTHER" id="PTHR43026">
    <property type="entry name" value="2-HYDROXYACID DEHYDROGENASE HOMOLOG 1-RELATED"/>
    <property type="match status" value="1"/>
</dbReference>
<dbReference type="Proteomes" id="UP000178820">
    <property type="component" value="Unassembled WGS sequence"/>
</dbReference>
<dbReference type="SUPFAM" id="SSF51735">
    <property type="entry name" value="NAD(P)-binding Rossmann-fold domains"/>
    <property type="match status" value="1"/>
</dbReference>
<name>A0A1G2I5H8_9BACT</name>
<dbReference type="GO" id="GO:0008720">
    <property type="term" value="F:D-lactate dehydrogenase (NAD+) activity"/>
    <property type="evidence" value="ECO:0007669"/>
    <property type="project" value="TreeGrafter"/>
</dbReference>
<comment type="caution">
    <text evidence="7">The sequence shown here is derived from an EMBL/GenBank/DDBJ whole genome shotgun (WGS) entry which is preliminary data.</text>
</comment>
<evidence type="ECO:0000256" key="3">
    <source>
        <dbReference type="ARBA" id="ARBA00023027"/>
    </source>
</evidence>
<dbReference type="PANTHER" id="PTHR43026:SF1">
    <property type="entry name" value="2-HYDROXYACID DEHYDROGENASE HOMOLOG 1-RELATED"/>
    <property type="match status" value="1"/>
</dbReference>
<organism evidence="7 8">
    <name type="scientific">Candidatus Staskawiczbacteria bacterium RIFCSPHIGHO2_02_FULL_42_22</name>
    <dbReference type="NCBI Taxonomy" id="1802207"/>
    <lineage>
        <taxon>Bacteria</taxon>
        <taxon>Candidatus Staskawicziibacteriota</taxon>
    </lineage>
</organism>
<dbReference type="InterPro" id="IPR036291">
    <property type="entry name" value="NAD(P)-bd_dom_sf"/>
</dbReference>
<dbReference type="PROSITE" id="PS00670">
    <property type="entry name" value="D_2_HYDROXYACID_DH_2"/>
    <property type="match status" value="1"/>
</dbReference>
<evidence type="ECO:0000313" key="8">
    <source>
        <dbReference type="Proteomes" id="UP000178820"/>
    </source>
</evidence>
<dbReference type="GO" id="GO:0051287">
    <property type="term" value="F:NAD binding"/>
    <property type="evidence" value="ECO:0007669"/>
    <property type="project" value="InterPro"/>
</dbReference>
<reference evidence="7 8" key="1">
    <citation type="journal article" date="2016" name="Nat. Commun.">
        <title>Thousands of microbial genomes shed light on interconnected biogeochemical processes in an aquifer system.</title>
        <authorList>
            <person name="Anantharaman K."/>
            <person name="Brown C.T."/>
            <person name="Hug L.A."/>
            <person name="Sharon I."/>
            <person name="Castelle C.J."/>
            <person name="Probst A.J."/>
            <person name="Thomas B.C."/>
            <person name="Singh A."/>
            <person name="Wilkins M.J."/>
            <person name="Karaoz U."/>
            <person name="Brodie E.L."/>
            <person name="Williams K.H."/>
            <person name="Hubbard S.S."/>
            <person name="Banfield J.F."/>
        </authorList>
    </citation>
    <scope>NUCLEOTIDE SEQUENCE [LARGE SCALE GENOMIC DNA]</scope>
</reference>
<evidence type="ECO:0000259" key="5">
    <source>
        <dbReference type="Pfam" id="PF00389"/>
    </source>
</evidence>
<protein>
    <submittedName>
        <fullName evidence="7">Hydroxyacid dehydrogenase</fullName>
    </submittedName>
</protein>
<evidence type="ECO:0000256" key="2">
    <source>
        <dbReference type="ARBA" id="ARBA00023002"/>
    </source>
</evidence>
<dbReference type="EMBL" id="MHOT01000006">
    <property type="protein sequence ID" value="OGZ69670.1"/>
    <property type="molecule type" value="Genomic_DNA"/>
</dbReference>
<dbReference type="Pfam" id="PF02826">
    <property type="entry name" value="2-Hacid_dh_C"/>
    <property type="match status" value="1"/>
</dbReference>
<evidence type="ECO:0000259" key="6">
    <source>
        <dbReference type="Pfam" id="PF02826"/>
    </source>
</evidence>
<dbReference type="STRING" id="1802207.A3D44_04180"/>
<dbReference type="Gene3D" id="3.40.50.720">
    <property type="entry name" value="NAD(P)-binding Rossmann-like Domain"/>
    <property type="match status" value="2"/>
</dbReference>
<dbReference type="PROSITE" id="PS00065">
    <property type="entry name" value="D_2_HYDROXYACID_DH_1"/>
    <property type="match status" value="1"/>
</dbReference>
<keyword evidence="2 4" id="KW-0560">Oxidoreductase</keyword>
<evidence type="ECO:0000256" key="1">
    <source>
        <dbReference type="ARBA" id="ARBA00005854"/>
    </source>
</evidence>
<dbReference type="InterPro" id="IPR029753">
    <property type="entry name" value="D-isomer_DH_CS"/>
</dbReference>
<evidence type="ECO:0000256" key="4">
    <source>
        <dbReference type="RuleBase" id="RU003719"/>
    </source>
</evidence>
<comment type="similarity">
    <text evidence="1 4">Belongs to the D-isomer specific 2-hydroxyacid dehydrogenase family.</text>
</comment>
<dbReference type="AlphaFoldDB" id="A0A1G2I5H8"/>
<dbReference type="InterPro" id="IPR006139">
    <property type="entry name" value="D-isomer_2_OHA_DH_cat_dom"/>
</dbReference>
<feature type="domain" description="D-isomer specific 2-hydroxyacid dehydrogenase NAD-binding" evidence="6">
    <location>
        <begin position="106"/>
        <end position="302"/>
    </location>
</feature>
<feature type="domain" description="D-isomer specific 2-hydroxyacid dehydrogenase catalytic" evidence="5">
    <location>
        <begin position="9"/>
        <end position="330"/>
    </location>
</feature>
<dbReference type="InterPro" id="IPR058205">
    <property type="entry name" value="D-LDH-like"/>
</dbReference>